<keyword evidence="1" id="KW-0663">Pyridoxal phosphate</keyword>
<accession>A0A4P6JN66</accession>
<dbReference type="PANTHER" id="PTHR46577">
    <property type="entry name" value="HTH-TYPE TRANSCRIPTIONAL REGULATORY PROTEIN GABR"/>
    <property type="match status" value="1"/>
</dbReference>
<gene>
    <name evidence="6" type="ORF">EPA93_10915</name>
</gene>
<dbReference type="SUPFAM" id="SSF46785">
    <property type="entry name" value="Winged helix' DNA-binding domain"/>
    <property type="match status" value="1"/>
</dbReference>
<dbReference type="InterPro" id="IPR000524">
    <property type="entry name" value="Tscrpt_reg_HTH_GntR"/>
</dbReference>
<dbReference type="AlphaFoldDB" id="A0A4P6JN66"/>
<dbReference type="KEGG" id="kbs:EPA93_10915"/>
<dbReference type="Gene3D" id="1.10.10.10">
    <property type="entry name" value="Winged helix-like DNA-binding domain superfamily/Winged helix DNA-binding domain"/>
    <property type="match status" value="1"/>
</dbReference>
<dbReference type="InterPro" id="IPR036388">
    <property type="entry name" value="WH-like_DNA-bd_sf"/>
</dbReference>
<keyword evidence="4" id="KW-0804">Transcription</keyword>
<keyword evidence="2" id="KW-0805">Transcription regulation</keyword>
<dbReference type="Proteomes" id="UP000290365">
    <property type="component" value="Chromosome"/>
</dbReference>
<dbReference type="InterPro" id="IPR051446">
    <property type="entry name" value="HTH_trans_reg/aminotransferase"/>
</dbReference>
<protein>
    <submittedName>
        <fullName evidence="6">GntR family transcriptional regulator</fullName>
    </submittedName>
</protein>
<dbReference type="OrthoDB" id="9815017at2"/>
<keyword evidence="7" id="KW-1185">Reference proteome</keyword>
<organism evidence="6 7">
    <name type="scientific">Ktedonosporobacter rubrisoli</name>
    <dbReference type="NCBI Taxonomy" id="2509675"/>
    <lineage>
        <taxon>Bacteria</taxon>
        <taxon>Bacillati</taxon>
        <taxon>Chloroflexota</taxon>
        <taxon>Ktedonobacteria</taxon>
        <taxon>Ktedonobacterales</taxon>
        <taxon>Ktedonosporobacteraceae</taxon>
        <taxon>Ktedonosporobacter</taxon>
    </lineage>
</organism>
<dbReference type="PANTHER" id="PTHR46577:SF1">
    <property type="entry name" value="HTH-TYPE TRANSCRIPTIONAL REGULATORY PROTEIN GABR"/>
    <property type="match status" value="1"/>
</dbReference>
<dbReference type="InterPro" id="IPR036390">
    <property type="entry name" value="WH_DNA-bd_sf"/>
</dbReference>
<proteinExistence type="predicted"/>
<evidence type="ECO:0000313" key="6">
    <source>
        <dbReference type="EMBL" id="QBD76492.1"/>
    </source>
</evidence>
<dbReference type="SMART" id="SM00345">
    <property type="entry name" value="HTH_GNTR"/>
    <property type="match status" value="1"/>
</dbReference>
<dbReference type="PROSITE" id="PS50949">
    <property type="entry name" value="HTH_GNTR"/>
    <property type="match status" value="1"/>
</dbReference>
<reference evidence="6 7" key="1">
    <citation type="submission" date="2019-01" db="EMBL/GenBank/DDBJ databases">
        <title>Ktedonosporobacter rubrisoli SCAWS-G2.</title>
        <authorList>
            <person name="Huang Y."/>
            <person name="Yan B."/>
        </authorList>
    </citation>
    <scope>NUCLEOTIDE SEQUENCE [LARGE SCALE GENOMIC DNA]</scope>
    <source>
        <strain evidence="6 7">SCAWS-G2</strain>
    </source>
</reference>
<dbReference type="EMBL" id="CP035758">
    <property type="protein sequence ID" value="QBD76492.1"/>
    <property type="molecule type" value="Genomic_DNA"/>
</dbReference>
<evidence type="ECO:0000259" key="5">
    <source>
        <dbReference type="PROSITE" id="PS50949"/>
    </source>
</evidence>
<dbReference type="GO" id="GO:0003677">
    <property type="term" value="F:DNA binding"/>
    <property type="evidence" value="ECO:0007669"/>
    <property type="project" value="UniProtKB-KW"/>
</dbReference>
<evidence type="ECO:0000256" key="2">
    <source>
        <dbReference type="ARBA" id="ARBA00023015"/>
    </source>
</evidence>
<dbReference type="Pfam" id="PF00392">
    <property type="entry name" value="GntR"/>
    <property type="match status" value="1"/>
</dbReference>
<sequence length="323" mass="36304">MQEINIDPKEPQPLHQQIAEQIKYRIEMGLWRPGTRLLPVREFAGELGVNYHTVRVAYQELERAGYIATAPGRGTYVAENPPHVPADVASNLRDLIDETLLMAEQAGVPAKVFARTIYARAQSFVAPAQDVRILFTECNRPDLEYHARTIREHTGAPITALLLDELQAVDADFFRQFEVIATVLSHVAELQELVGESRNVLGLMVEPSYEAVLAELAPLPEDTPVGLICATQRLANNMERMLRGTGLVHLQYLPVGLDEPEKMANVFAHSEHLYVSRIGLSVHQGRWPQDKPIHEYVTRLDASGLRLLRQHIAQIRAEHAERS</sequence>
<dbReference type="CDD" id="cd07377">
    <property type="entry name" value="WHTH_GntR"/>
    <property type="match status" value="1"/>
</dbReference>
<name>A0A4P6JN66_KTERU</name>
<dbReference type="RefSeq" id="WP_129887328.1">
    <property type="nucleotide sequence ID" value="NZ_CP035758.1"/>
</dbReference>
<keyword evidence="3" id="KW-0238">DNA-binding</keyword>
<dbReference type="GO" id="GO:0003700">
    <property type="term" value="F:DNA-binding transcription factor activity"/>
    <property type="evidence" value="ECO:0007669"/>
    <property type="project" value="InterPro"/>
</dbReference>
<evidence type="ECO:0000256" key="4">
    <source>
        <dbReference type="ARBA" id="ARBA00023163"/>
    </source>
</evidence>
<evidence type="ECO:0000256" key="1">
    <source>
        <dbReference type="ARBA" id="ARBA00022898"/>
    </source>
</evidence>
<evidence type="ECO:0000256" key="3">
    <source>
        <dbReference type="ARBA" id="ARBA00023125"/>
    </source>
</evidence>
<evidence type="ECO:0000313" key="7">
    <source>
        <dbReference type="Proteomes" id="UP000290365"/>
    </source>
</evidence>
<feature type="domain" description="HTH gntR-type" evidence="5">
    <location>
        <begin position="12"/>
        <end position="80"/>
    </location>
</feature>